<dbReference type="Proteomes" id="UP000053342">
    <property type="component" value="Unassembled WGS sequence"/>
</dbReference>
<evidence type="ECO:0000313" key="3">
    <source>
        <dbReference type="Proteomes" id="UP000053342"/>
    </source>
</evidence>
<keyword evidence="3" id="KW-1185">Reference proteome</keyword>
<feature type="region of interest" description="Disordered" evidence="1">
    <location>
        <begin position="92"/>
        <end position="124"/>
    </location>
</feature>
<dbReference type="EMBL" id="KN847361">
    <property type="protein sequence ID" value="KIW36356.1"/>
    <property type="molecule type" value="Genomic_DNA"/>
</dbReference>
<evidence type="ECO:0000256" key="1">
    <source>
        <dbReference type="SAM" id="MobiDB-lite"/>
    </source>
</evidence>
<evidence type="ECO:0000313" key="2">
    <source>
        <dbReference type="EMBL" id="KIW36356.1"/>
    </source>
</evidence>
<proteinExistence type="predicted"/>
<name>A0A0D2A7P6_9EURO</name>
<dbReference type="RefSeq" id="XP_016256572.1">
    <property type="nucleotide sequence ID" value="XM_016413072.1"/>
</dbReference>
<dbReference type="VEuPathDB" id="FungiDB:PV06_11406"/>
<gene>
    <name evidence="2" type="ORF">PV06_11406</name>
</gene>
<organism evidence="2 3">
    <name type="scientific">Exophiala oligosperma</name>
    <dbReference type="NCBI Taxonomy" id="215243"/>
    <lineage>
        <taxon>Eukaryota</taxon>
        <taxon>Fungi</taxon>
        <taxon>Dikarya</taxon>
        <taxon>Ascomycota</taxon>
        <taxon>Pezizomycotina</taxon>
        <taxon>Eurotiomycetes</taxon>
        <taxon>Chaetothyriomycetidae</taxon>
        <taxon>Chaetothyriales</taxon>
        <taxon>Herpotrichiellaceae</taxon>
        <taxon>Exophiala</taxon>
    </lineage>
</organism>
<dbReference type="OrthoDB" id="10296052at2759"/>
<accession>A0A0D2A7P6</accession>
<sequence length="162" mass="18503">MKESANARLVAVSLVAMTVDVTPVTFIKAEVSLVGKAPREAVREVAGRPDVSAASAAFAYRSGIQRLAKWLDEIFTTERSREIPIHFIPTVHEPPQTTKRRQSDDAHKLLADGKEQERGRKDPYVRREFRQRKTALGAFYYCQYKENKLVYEKRQHLSLQST</sequence>
<dbReference type="HOGENOM" id="CLU_1635409_0_0_1"/>
<feature type="compositionally biased region" description="Basic and acidic residues" evidence="1">
    <location>
        <begin position="101"/>
        <end position="124"/>
    </location>
</feature>
<protein>
    <submittedName>
        <fullName evidence="2">Uncharacterized protein</fullName>
    </submittedName>
</protein>
<dbReference type="AlphaFoldDB" id="A0A0D2A7P6"/>
<reference evidence="2 3" key="1">
    <citation type="submission" date="2015-01" db="EMBL/GenBank/DDBJ databases">
        <title>The Genome Sequence of Exophiala oligosperma CBS72588.</title>
        <authorList>
            <consortium name="The Broad Institute Genomics Platform"/>
            <person name="Cuomo C."/>
            <person name="de Hoog S."/>
            <person name="Gorbushina A."/>
            <person name="Stielow B."/>
            <person name="Teixiera M."/>
            <person name="Abouelleil A."/>
            <person name="Chapman S.B."/>
            <person name="Priest M."/>
            <person name="Young S.K."/>
            <person name="Wortman J."/>
            <person name="Nusbaum C."/>
            <person name="Birren B."/>
        </authorList>
    </citation>
    <scope>NUCLEOTIDE SEQUENCE [LARGE SCALE GENOMIC DNA]</scope>
    <source>
        <strain evidence="2 3">CBS 72588</strain>
    </source>
</reference>
<dbReference type="GeneID" id="27363480"/>